<keyword evidence="3" id="KW-0732">Signal</keyword>
<reference evidence="8 9" key="1">
    <citation type="submission" date="2020-08" db="EMBL/GenBank/DDBJ databases">
        <title>Genome public.</title>
        <authorList>
            <person name="Liu C."/>
            <person name="Sun Q."/>
        </authorList>
    </citation>
    <scope>NUCLEOTIDE SEQUENCE [LARGE SCALE GENOMIC DNA]</scope>
    <source>
        <strain evidence="8 9">M27</strain>
    </source>
</reference>
<organism evidence="8 9">
    <name type="scientific">Bacteroides difficilis</name>
    <dbReference type="NCBI Taxonomy" id="2763021"/>
    <lineage>
        <taxon>Bacteria</taxon>
        <taxon>Pseudomonadati</taxon>
        <taxon>Bacteroidota</taxon>
        <taxon>Bacteroidia</taxon>
        <taxon>Bacteroidales</taxon>
        <taxon>Bacteroidaceae</taxon>
        <taxon>Bacteroides</taxon>
    </lineage>
</organism>
<evidence type="ECO:0000256" key="6">
    <source>
        <dbReference type="ARBA" id="ARBA00023237"/>
    </source>
</evidence>
<dbReference type="InterPro" id="IPR014941">
    <property type="entry name" value="FimB/Mfa2/Mfa3"/>
</dbReference>
<gene>
    <name evidence="8" type="ORF">H8S67_00190</name>
</gene>
<dbReference type="RefSeq" id="WP_186965985.1">
    <property type="nucleotide sequence ID" value="NZ_JACOOE010000001.1"/>
</dbReference>
<evidence type="ECO:0000256" key="4">
    <source>
        <dbReference type="ARBA" id="ARBA00023136"/>
    </source>
</evidence>
<evidence type="ECO:0000313" key="8">
    <source>
        <dbReference type="EMBL" id="MBC5603099.1"/>
    </source>
</evidence>
<accession>A0ABR7C5M4</accession>
<comment type="similarity">
    <text evidence="2">Belongs to the bacteroidetes fimbrillin superfamily. FimB/Mfa2 family.</text>
</comment>
<keyword evidence="9" id="KW-1185">Reference proteome</keyword>
<keyword evidence="5" id="KW-0564">Palmitate</keyword>
<dbReference type="EMBL" id="JACOOE010000001">
    <property type="protein sequence ID" value="MBC5603099.1"/>
    <property type="molecule type" value="Genomic_DNA"/>
</dbReference>
<evidence type="ECO:0000256" key="3">
    <source>
        <dbReference type="ARBA" id="ARBA00022729"/>
    </source>
</evidence>
<keyword evidence="6" id="KW-0998">Cell outer membrane</keyword>
<keyword evidence="7" id="KW-0449">Lipoprotein</keyword>
<protein>
    <submittedName>
        <fullName evidence="8">FimB/Mfa2 family fimbrial subunit</fullName>
    </submittedName>
</protein>
<evidence type="ECO:0000313" key="9">
    <source>
        <dbReference type="Proteomes" id="UP000600600"/>
    </source>
</evidence>
<evidence type="ECO:0000256" key="1">
    <source>
        <dbReference type="ARBA" id="ARBA00004442"/>
    </source>
</evidence>
<proteinExistence type="inferred from homology"/>
<evidence type="ECO:0000256" key="5">
    <source>
        <dbReference type="ARBA" id="ARBA00023139"/>
    </source>
</evidence>
<evidence type="ECO:0000256" key="2">
    <source>
        <dbReference type="ARBA" id="ARBA00007248"/>
    </source>
</evidence>
<dbReference type="Pfam" id="PF08842">
    <property type="entry name" value="Mfa2"/>
    <property type="match status" value="1"/>
</dbReference>
<evidence type="ECO:0000256" key="7">
    <source>
        <dbReference type="ARBA" id="ARBA00023288"/>
    </source>
</evidence>
<comment type="subcellular location">
    <subcellularLocation>
        <location evidence="1">Cell outer membrane</location>
    </subcellularLocation>
</comment>
<name>A0ABR7C5M4_9BACE</name>
<comment type="caution">
    <text evidence="8">The sequence shown here is derived from an EMBL/GenBank/DDBJ whole genome shotgun (WGS) entry which is preliminary data.</text>
</comment>
<dbReference type="Proteomes" id="UP000600600">
    <property type="component" value="Unassembled WGS sequence"/>
</dbReference>
<sequence length="289" mass="31290">MKTRKMMTAYVFPLLLLGIMFLHISCSDNEGDEISKQGTVEITADWGDYSAEAQLPDDYTLFITGIGERNVDNRTATYQSALNVGTYDVVAYNKPANMTVNNLTASVALGEDGTLQQPGWFFSNARTKAVVVEPDKMVKTSIKMKQRVRQLTLTLVPQGGEPGQVAGEIEATLSGIASTFNLPTGELSEPKSIKPVFTKQLSTGAYSATIYIIGIAGNEQTLSLSLPLTGGRTCSLVSDMTEELRYFGNDISPLYLKAALELPEGAGTSGNIHTWEPEFTDGPDNVEIQ</sequence>
<keyword evidence="4" id="KW-0472">Membrane</keyword>